<evidence type="ECO:0000256" key="1">
    <source>
        <dbReference type="ARBA" id="ARBA00004196"/>
    </source>
</evidence>
<dbReference type="InterPro" id="IPR028082">
    <property type="entry name" value="Peripla_BP_I"/>
</dbReference>
<keyword evidence="3 4" id="KW-0732">Signal</keyword>
<comment type="caution">
    <text evidence="6">The sequence shown here is derived from an EMBL/GenBank/DDBJ whole genome shotgun (WGS) entry which is preliminary data.</text>
</comment>
<organism evidence="6 7">
    <name type="scientific">Microbacterium radiodurans</name>
    <dbReference type="NCBI Taxonomy" id="661398"/>
    <lineage>
        <taxon>Bacteria</taxon>
        <taxon>Bacillati</taxon>
        <taxon>Actinomycetota</taxon>
        <taxon>Actinomycetes</taxon>
        <taxon>Micrococcales</taxon>
        <taxon>Microbacteriaceae</taxon>
        <taxon>Microbacterium</taxon>
    </lineage>
</organism>
<reference evidence="7" key="1">
    <citation type="submission" date="2019-09" db="EMBL/GenBank/DDBJ databases">
        <title>Mumia zhuanghuii sp. nov. isolated from the intestinal contents of plateau pika (Ochotona curzoniae) in the Qinghai-Tibet plateau of China.</title>
        <authorList>
            <person name="Tian Z."/>
        </authorList>
    </citation>
    <scope>NUCLEOTIDE SEQUENCE [LARGE SCALE GENOMIC DNA]</scope>
    <source>
        <strain evidence="7">DSM 25564</strain>
    </source>
</reference>
<dbReference type="Gene3D" id="3.40.50.2300">
    <property type="match status" value="2"/>
</dbReference>
<gene>
    <name evidence="6" type="ORF">F6B42_10870</name>
</gene>
<evidence type="ECO:0000256" key="4">
    <source>
        <dbReference type="SAM" id="SignalP"/>
    </source>
</evidence>
<feature type="chain" id="PRO_5039390144" evidence="4">
    <location>
        <begin position="29"/>
        <end position="333"/>
    </location>
</feature>
<dbReference type="GO" id="GO:0030313">
    <property type="term" value="C:cell envelope"/>
    <property type="evidence" value="ECO:0007669"/>
    <property type="project" value="UniProtKB-SubCell"/>
</dbReference>
<feature type="domain" description="Periplasmic binding protein" evidence="5">
    <location>
        <begin position="64"/>
        <end position="279"/>
    </location>
</feature>
<name>A0A5J5IQ50_9MICO</name>
<dbReference type="Proteomes" id="UP000327039">
    <property type="component" value="Unassembled WGS sequence"/>
</dbReference>
<dbReference type="CDD" id="cd01536">
    <property type="entry name" value="PBP1_ABC_sugar_binding-like"/>
    <property type="match status" value="1"/>
</dbReference>
<dbReference type="EMBL" id="VYRZ01000003">
    <property type="protein sequence ID" value="KAA9085005.1"/>
    <property type="molecule type" value="Genomic_DNA"/>
</dbReference>
<dbReference type="GO" id="GO:0030246">
    <property type="term" value="F:carbohydrate binding"/>
    <property type="evidence" value="ECO:0007669"/>
    <property type="project" value="UniProtKB-ARBA"/>
</dbReference>
<evidence type="ECO:0000256" key="3">
    <source>
        <dbReference type="ARBA" id="ARBA00022729"/>
    </source>
</evidence>
<dbReference type="SUPFAM" id="SSF53822">
    <property type="entry name" value="Periplasmic binding protein-like I"/>
    <property type="match status" value="1"/>
</dbReference>
<evidence type="ECO:0000313" key="6">
    <source>
        <dbReference type="EMBL" id="KAA9085005.1"/>
    </source>
</evidence>
<dbReference type="PROSITE" id="PS51257">
    <property type="entry name" value="PROKAR_LIPOPROTEIN"/>
    <property type="match status" value="1"/>
</dbReference>
<comment type="subcellular location">
    <subcellularLocation>
        <location evidence="1">Cell envelope</location>
    </subcellularLocation>
</comment>
<protein>
    <submittedName>
        <fullName evidence="6">Sugar ABC transporter substrate-binding protein</fullName>
    </submittedName>
</protein>
<dbReference type="RefSeq" id="WP_150419714.1">
    <property type="nucleotide sequence ID" value="NZ_VYRZ01000003.1"/>
</dbReference>
<dbReference type="OrthoDB" id="4987140at2"/>
<evidence type="ECO:0000256" key="2">
    <source>
        <dbReference type="ARBA" id="ARBA00007639"/>
    </source>
</evidence>
<sequence>MKRSIRTAAVAVAAVAALALAGCSTTTADDAGAASANPVERGEVKKILFDYPFTALPVYGAIVNIVEQRAKEAGVEVVFTNDEMDLQKQVSQLTANLTSDVDAVVSFPVDPASLESIAAQYRAAGTYWVTYGGDMENQDATLQFSFYQSGYDLGKDAAEWALENVGPDAKVIVLSETERQIGAERTQGLLDGLTETAPDIQIVAQQQTVTPDDGLSTTNTLLAQHPDVNIVVAAVGDAAQGAYQALLESGRAENDPKTYVGGLDPNLFLLQKMRDGGFFRAATYFSLVELVSQVIDIPIALGEGSTDASVDLPVEVVTVDTPQLDQYITELGG</sequence>
<evidence type="ECO:0000313" key="7">
    <source>
        <dbReference type="Proteomes" id="UP000327039"/>
    </source>
</evidence>
<proteinExistence type="inferred from homology"/>
<dbReference type="AlphaFoldDB" id="A0A5J5IQ50"/>
<keyword evidence="7" id="KW-1185">Reference proteome</keyword>
<dbReference type="Pfam" id="PF13407">
    <property type="entry name" value="Peripla_BP_4"/>
    <property type="match status" value="1"/>
</dbReference>
<comment type="similarity">
    <text evidence="2">Belongs to the bacterial solute-binding protein 2 family.</text>
</comment>
<accession>A0A5J5IQ50</accession>
<dbReference type="PANTHER" id="PTHR46847:SF1">
    <property type="entry name" value="D-ALLOSE-BINDING PERIPLASMIC PROTEIN-RELATED"/>
    <property type="match status" value="1"/>
</dbReference>
<dbReference type="PANTHER" id="PTHR46847">
    <property type="entry name" value="D-ALLOSE-BINDING PERIPLASMIC PROTEIN-RELATED"/>
    <property type="match status" value="1"/>
</dbReference>
<dbReference type="InterPro" id="IPR025997">
    <property type="entry name" value="SBP_2_dom"/>
</dbReference>
<evidence type="ECO:0000259" key="5">
    <source>
        <dbReference type="Pfam" id="PF13407"/>
    </source>
</evidence>
<feature type="signal peptide" evidence="4">
    <location>
        <begin position="1"/>
        <end position="28"/>
    </location>
</feature>